<evidence type="ECO:0000313" key="1">
    <source>
        <dbReference type="EMBL" id="PNR37273.1"/>
    </source>
</evidence>
<organism evidence="1">
    <name type="scientific">Physcomitrium patens</name>
    <name type="common">Spreading-leaved earth moss</name>
    <name type="synonym">Physcomitrella patens</name>
    <dbReference type="NCBI Taxonomy" id="3218"/>
    <lineage>
        <taxon>Eukaryota</taxon>
        <taxon>Viridiplantae</taxon>
        <taxon>Streptophyta</taxon>
        <taxon>Embryophyta</taxon>
        <taxon>Bryophyta</taxon>
        <taxon>Bryophytina</taxon>
        <taxon>Bryopsida</taxon>
        <taxon>Funariidae</taxon>
        <taxon>Funariales</taxon>
        <taxon>Funariaceae</taxon>
        <taxon>Physcomitrium</taxon>
    </lineage>
</organism>
<reference evidence="1 3" key="2">
    <citation type="journal article" date="2018" name="Plant J.">
        <title>The Physcomitrella patens chromosome-scale assembly reveals moss genome structure and evolution.</title>
        <authorList>
            <person name="Lang D."/>
            <person name="Ullrich K.K."/>
            <person name="Murat F."/>
            <person name="Fuchs J."/>
            <person name="Jenkins J."/>
            <person name="Haas F.B."/>
            <person name="Piednoel M."/>
            <person name="Gundlach H."/>
            <person name="Van Bel M."/>
            <person name="Meyberg R."/>
            <person name="Vives C."/>
            <person name="Morata J."/>
            <person name="Symeonidi A."/>
            <person name="Hiss M."/>
            <person name="Muchero W."/>
            <person name="Kamisugi Y."/>
            <person name="Saleh O."/>
            <person name="Blanc G."/>
            <person name="Decker E.L."/>
            <person name="van Gessel N."/>
            <person name="Grimwood J."/>
            <person name="Hayes R.D."/>
            <person name="Graham S.W."/>
            <person name="Gunter L.E."/>
            <person name="McDaniel S.F."/>
            <person name="Hoernstein S.N.W."/>
            <person name="Larsson A."/>
            <person name="Li F.W."/>
            <person name="Perroud P.F."/>
            <person name="Phillips J."/>
            <person name="Ranjan P."/>
            <person name="Rokshar D.S."/>
            <person name="Rothfels C.J."/>
            <person name="Schneider L."/>
            <person name="Shu S."/>
            <person name="Stevenson D.W."/>
            <person name="Thummler F."/>
            <person name="Tillich M."/>
            <person name="Villarreal Aguilar J.C."/>
            <person name="Widiez T."/>
            <person name="Wong G.K."/>
            <person name="Wymore A."/>
            <person name="Zhang Y."/>
            <person name="Zimmer A.D."/>
            <person name="Quatrano R.S."/>
            <person name="Mayer K.F.X."/>
            <person name="Goodstein D."/>
            <person name="Casacuberta J.M."/>
            <person name="Vandepoele K."/>
            <person name="Reski R."/>
            <person name="Cuming A.C."/>
            <person name="Tuskan G.A."/>
            <person name="Maumus F."/>
            <person name="Salse J."/>
            <person name="Schmutz J."/>
            <person name="Rensing S.A."/>
        </authorList>
    </citation>
    <scope>NUCLEOTIDE SEQUENCE [LARGE SCALE GENOMIC DNA]</scope>
    <source>
        <strain evidence="2 3">cv. Gransden 2004</strain>
    </source>
</reference>
<proteinExistence type="predicted"/>
<sequence>MALYQNVHSTILTNEQNSQKFTLQRLVRQRCPLIPYLYLFILDMLSYMINDSTYVIDGFCFLNGNTIYNQCFAKNMALYLKRALDNIQHTFEVLELFYATSRLLVN</sequence>
<gene>
    <name evidence="1" type="ORF">PHYPA_020381</name>
</gene>
<evidence type="ECO:0000313" key="2">
    <source>
        <dbReference type="EnsemblPlants" id="PAC:32985073.CDS.1"/>
    </source>
</evidence>
<dbReference type="Gramene" id="Pp3c16_2611V3.1">
    <property type="protein sequence ID" value="PAC:32985073.CDS.1"/>
    <property type="gene ID" value="Pp3c16_2611"/>
</dbReference>
<dbReference type="AlphaFoldDB" id="A0A2K1J6X1"/>
<evidence type="ECO:0000313" key="3">
    <source>
        <dbReference type="Proteomes" id="UP000006727"/>
    </source>
</evidence>
<reference evidence="2" key="3">
    <citation type="submission" date="2020-12" db="UniProtKB">
        <authorList>
            <consortium name="EnsemblPlants"/>
        </authorList>
    </citation>
    <scope>IDENTIFICATION</scope>
</reference>
<keyword evidence="3" id="KW-1185">Reference proteome</keyword>
<protein>
    <submittedName>
        <fullName evidence="1 2">Uncharacterized protein</fullName>
    </submittedName>
</protein>
<reference evidence="1 3" key="1">
    <citation type="journal article" date="2008" name="Science">
        <title>The Physcomitrella genome reveals evolutionary insights into the conquest of land by plants.</title>
        <authorList>
            <person name="Rensing S."/>
            <person name="Lang D."/>
            <person name="Zimmer A."/>
            <person name="Terry A."/>
            <person name="Salamov A."/>
            <person name="Shapiro H."/>
            <person name="Nishiyama T."/>
            <person name="Perroud P.-F."/>
            <person name="Lindquist E."/>
            <person name="Kamisugi Y."/>
            <person name="Tanahashi T."/>
            <person name="Sakakibara K."/>
            <person name="Fujita T."/>
            <person name="Oishi K."/>
            <person name="Shin-I T."/>
            <person name="Kuroki Y."/>
            <person name="Toyoda A."/>
            <person name="Suzuki Y."/>
            <person name="Hashimoto A."/>
            <person name="Yamaguchi K."/>
            <person name="Sugano A."/>
            <person name="Kohara Y."/>
            <person name="Fujiyama A."/>
            <person name="Anterola A."/>
            <person name="Aoki S."/>
            <person name="Ashton N."/>
            <person name="Barbazuk W.B."/>
            <person name="Barker E."/>
            <person name="Bennetzen J."/>
            <person name="Bezanilla M."/>
            <person name="Blankenship R."/>
            <person name="Cho S.H."/>
            <person name="Dutcher S."/>
            <person name="Estelle M."/>
            <person name="Fawcett J.A."/>
            <person name="Gundlach H."/>
            <person name="Hanada K."/>
            <person name="Heyl A."/>
            <person name="Hicks K.A."/>
            <person name="Hugh J."/>
            <person name="Lohr M."/>
            <person name="Mayer K."/>
            <person name="Melkozernov A."/>
            <person name="Murata T."/>
            <person name="Nelson D."/>
            <person name="Pils B."/>
            <person name="Prigge M."/>
            <person name="Reiss B."/>
            <person name="Renner T."/>
            <person name="Rombauts S."/>
            <person name="Rushton P."/>
            <person name="Sanderfoot A."/>
            <person name="Schween G."/>
            <person name="Shiu S.-H."/>
            <person name="Stueber K."/>
            <person name="Theodoulou F.L."/>
            <person name="Tu H."/>
            <person name="Van de Peer Y."/>
            <person name="Verrier P.J."/>
            <person name="Waters E."/>
            <person name="Wood A."/>
            <person name="Yang L."/>
            <person name="Cove D."/>
            <person name="Cuming A."/>
            <person name="Hasebe M."/>
            <person name="Lucas S."/>
            <person name="Mishler D.B."/>
            <person name="Reski R."/>
            <person name="Grigoriev I."/>
            <person name="Quatrano R.S."/>
            <person name="Boore J.L."/>
        </authorList>
    </citation>
    <scope>NUCLEOTIDE SEQUENCE [LARGE SCALE GENOMIC DNA]</scope>
    <source>
        <strain evidence="2 3">cv. Gransden 2004</strain>
    </source>
</reference>
<dbReference type="EnsemblPlants" id="Pp3c16_2611V3.1">
    <property type="protein sequence ID" value="PAC:32985073.CDS.1"/>
    <property type="gene ID" value="Pp3c16_2611"/>
</dbReference>
<dbReference type="EMBL" id="ABEU02000016">
    <property type="protein sequence ID" value="PNR37273.1"/>
    <property type="molecule type" value="Genomic_DNA"/>
</dbReference>
<name>A0A2K1J6X1_PHYPA</name>
<dbReference type="InParanoid" id="A0A2K1J6X1"/>
<accession>A0A2K1J6X1</accession>
<dbReference type="Proteomes" id="UP000006727">
    <property type="component" value="Chromosome 16"/>
</dbReference>